<evidence type="ECO:0000256" key="1">
    <source>
        <dbReference type="SAM" id="MobiDB-lite"/>
    </source>
</evidence>
<name>A0AA47MWE3_MERPO</name>
<dbReference type="Proteomes" id="UP001174136">
    <property type="component" value="Unassembled WGS sequence"/>
</dbReference>
<gene>
    <name evidence="2" type="ORF">N1851_013021</name>
</gene>
<reference evidence="2" key="1">
    <citation type="journal article" date="2023" name="Front. Mar. Sci.">
        <title>A new Merluccius polli reference genome to investigate the effects of global change in West African waters.</title>
        <authorList>
            <person name="Mateo J.L."/>
            <person name="Blanco-Fernandez C."/>
            <person name="Garcia-Vazquez E."/>
            <person name="Machado-Schiaffino G."/>
        </authorList>
    </citation>
    <scope>NUCLEOTIDE SEQUENCE</scope>
    <source>
        <strain evidence="2">C29</strain>
        <tissue evidence="2">Fin</tissue>
    </source>
</reference>
<feature type="compositionally biased region" description="Polar residues" evidence="1">
    <location>
        <begin position="1"/>
        <end position="10"/>
    </location>
</feature>
<accession>A0AA47MWE3</accession>
<sequence>MLTRWVSDQASICDELGPEQQERADSPGPSCVSMKRNGSMRHPVSFKDGNQRIVKALPSSVAIATRPQQLISDGNMFPRKWTPIGSLEYHTSDATVMERFGWR</sequence>
<organism evidence="2 3">
    <name type="scientific">Merluccius polli</name>
    <name type="common">Benguela hake</name>
    <name type="synonym">Merluccius cadenati</name>
    <dbReference type="NCBI Taxonomy" id="89951"/>
    <lineage>
        <taxon>Eukaryota</taxon>
        <taxon>Metazoa</taxon>
        <taxon>Chordata</taxon>
        <taxon>Craniata</taxon>
        <taxon>Vertebrata</taxon>
        <taxon>Euteleostomi</taxon>
        <taxon>Actinopterygii</taxon>
        <taxon>Neopterygii</taxon>
        <taxon>Teleostei</taxon>
        <taxon>Neoteleostei</taxon>
        <taxon>Acanthomorphata</taxon>
        <taxon>Zeiogadaria</taxon>
        <taxon>Gadariae</taxon>
        <taxon>Gadiformes</taxon>
        <taxon>Gadoidei</taxon>
        <taxon>Merlucciidae</taxon>
        <taxon>Merluccius</taxon>
    </lineage>
</organism>
<protein>
    <submittedName>
        <fullName evidence="2">Uncharacterized protein</fullName>
    </submittedName>
</protein>
<dbReference type="EMBL" id="JAOPHQ010002299">
    <property type="protein sequence ID" value="KAK0147514.1"/>
    <property type="molecule type" value="Genomic_DNA"/>
</dbReference>
<dbReference type="AlphaFoldDB" id="A0AA47MWE3"/>
<proteinExistence type="predicted"/>
<evidence type="ECO:0000313" key="3">
    <source>
        <dbReference type="Proteomes" id="UP001174136"/>
    </source>
</evidence>
<feature type="region of interest" description="Disordered" evidence="1">
    <location>
        <begin position="1"/>
        <end position="49"/>
    </location>
</feature>
<keyword evidence="3" id="KW-1185">Reference proteome</keyword>
<evidence type="ECO:0000313" key="2">
    <source>
        <dbReference type="EMBL" id="KAK0147514.1"/>
    </source>
</evidence>
<comment type="caution">
    <text evidence="2">The sequence shown here is derived from an EMBL/GenBank/DDBJ whole genome shotgun (WGS) entry which is preliminary data.</text>
</comment>